<organism evidence="10 11">
    <name type="scientific">Asanoa siamensis</name>
    <dbReference type="NCBI Taxonomy" id="926357"/>
    <lineage>
        <taxon>Bacteria</taxon>
        <taxon>Bacillati</taxon>
        <taxon>Actinomycetota</taxon>
        <taxon>Actinomycetes</taxon>
        <taxon>Micromonosporales</taxon>
        <taxon>Micromonosporaceae</taxon>
        <taxon>Asanoa</taxon>
    </lineage>
</organism>
<keyword evidence="3 5" id="KW-0378">Hydrolase</keyword>
<feature type="domain" description="Peptidase S8/S53" evidence="9">
    <location>
        <begin position="58"/>
        <end position="313"/>
    </location>
</feature>
<feature type="region of interest" description="Disordered" evidence="6">
    <location>
        <begin position="81"/>
        <end position="114"/>
    </location>
</feature>
<keyword evidence="11" id="KW-1185">Reference proteome</keyword>
<keyword evidence="7" id="KW-0472">Membrane</keyword>
<keyword evidence="7" id="KW-1133">Transmembrane helix</keyword>
<feature type="signal peptide" evidence="8">
    <location>
        <begin position="1"/>
        <end position="33"/>
    </location>
</feature>
<feature type="active site" description="Charge relay system" evidence="5">
    <location>
        <position position="105"/>
    </location>
</feature>
<evidence type="ECO:0000313" key="11">
    <source>
        <dbReference type="Proteomes" id="UP000604117"/>
    </source>
</evidence>
<evidence type="ECO:0000256" key="7">
    <source>
        <dbReference type="SAM" id="Phobius"/>
    </source>
</evidence>
<dbReference type="GO" id="GO:0006508">
    <property type="term" value="P:proteolysis"/>
    <property type="evidence" value="ECO:0007669"/>
    <property type="project" value="UniProtKB-KW"/>
</dbReference>
<feature type="transmembrane region" description="Helical" evidence="7">
    <location>
        <begin position="364"/>
        <end position="386"/>
    </location>
</feature>
<evidence type="ECO:0000259" key="9">
    <source>
        <dbReference type="Pfam" id="PF00082"/>
    </source>
</evidence>
<sequence>MIMRHRFRHVARGTAALTVVALSTLVAAPAAHANDNVRELSWHLDTFKINQVHRISQGAGVVVAVIDSGVNANHRDLRGQVLPGKGFGTGAGPDGRTDVDAEGSHGTSMASIIAGKGGGPDHMLGIAPKAKILPANAGAGSNGQGSQALVQAIRWATEQKPGVMNLSLGTDATGTPDPELLDAIADAVRNDIVVVASAGNSGADVAATAKVPGVIAVNAVDPDNEVSPLTNHGPSLAIAAPGANITVAVNRGATNYAYVTDAATSPAAAMVSGVAALVRARYPDLDAANVVNRLLKTATDRGPKGRDESYGYGVVNPLGALTADVATVDHNPLGTPTAATALASDPAIAEVPDRADTGNGFPTLVVAIVIAAVVILVLAFGVAVLVRGRSRT</sequence>
<keyword evidence="4 5" id="KW-0720">Serine protease</keyword>
<keyword evidence="8" id="KW-0732">Signal</keyword>
<dbReference type="InterPro" id="IPR000209">
    <property type="entry name" value="Peptidase_S8/S53_dom"/>
</dbReference>
<dbReference type="PANTHER" id="PTHR43806">
    <property type="entry name" value="PEPTIDASE S8"/>
    <property type="match status" value="1"/>
</dbReference>
<dbReference type="EMBL" id="BONE01000046">
    <property type="protein sequence ID" value="GIF75656.1"/>
    <property type="molecule type" value="Genomic_DNA"/>
</dbReference>
<feature type="chain" id="PRO_5047439063" evidence="8">
    <location>
        <begin position="34"/>
        <end position="392"/>
    </location>
</feature>
<dbReference type="InterPro" id="IPR015500">
    <property type="entry name" value="Peptidase_S8_subtilisin-rel"/>
</dbReference>
<evidence type="ECO:0000256" key="2">
    <source>
        <dbReference type="ARBA" id="ARBA00022670"/>
    </source>
</evidence>
<dbReference type="InterPro" id="IPR023827">
    <property type="entry name" value="Peptidase_S8_Asp-AS"/>
</dbReference>
<dbReference type="PANTHER" id="PTHR43806:SF11">
    <property type="entry name" value="CEREVISIN-RELATED"/>
    <property type="match status" value="1"/>
</dbReference>
<dbReference type="PROSITE" id="PS51892">
    <property type="entry name" value="SUBTILASE"/>
    <property type="match status" value="1"/>
</dbReference>
<keyword evidence="2 5" id="KW-0645">Protease</keyword>
<dbReference type="Pfam" id="PF00082">
    <property type="entry name" value="Peptidase_S8"/>
    <property type="match status" value="1"/>
</dbReference>
<evidence type="ECO:0000256" key="4">
    <source>
        <dbReference type="ARBA" id="ARBA00022825"/>
    </source>
</evidence>
<reference evidence="10 11" key="1">
    <citation type="submission" date="2021-01" db="EMBL/GenBank/DDBJ databases">
        <title>Whole genome shotgun sequence of Asanoa siamensis NBRC 107932.</title>
        <authorList>
            <person name="Komaki H."/>
            <person name="Tamura T."/>
        </authorList>
    </citation>
    <scope>NUCLEOTIDE SEQUENCE [LARGE SCALE GENOMIC DNA]</scope>
    <source>
        <strain evidence="10 11">NBRC 107932</strain>
    </source>
</reference>
<dbReference type="SUPFAM" id="SSF52743">
    <property type="entry name" value="Subtilisin-like"/>
    <property type="match status" value="1"/>
</dbReference>
<evidence type="ECO:0000256" key="6">
    <source>
        <dbReference type="SAM" id="MobiDB-lite"/>
    </source>
</evidence>
<evidence type="ECO:0000256" key="8">
    <source>
        <dbReference type="SAM" id="SignalP"/>
    </source>
</evidence>
<accession>A0ABQ4CWJ4</accession>
<evidence type="ECO:0000256" key="3">
    <source>
        <dbReference type="ARBA" id="ARBA00022801"/>
    </source>
</evidence>
<keyword evidence="7" id="KW-0812">Transmembrane</keyword>
<evidence type="ECO:0000256" key="1">
    <source>
        <dbReference type="ARBA" id="ARBA00011073"/>
    </source>
</evidence>
<dbReference type="PRINTS" id="PR00723">
    <property type="entry name" value="SUBTILISIN"/>
</dbReference>
<comment type="similarity">
    <text evidence="1 5">Belongs to the peptidase S8 family.</text>
</comment>
<dbReference type="InterPro" id="IPR036852">
    <property type="entry name" value="Peptidase_S8/S53_dom_sf"/>
</dbReference>
<comment type="caution">
    <text evidence="10">The sequence shown here is derived from an EMBL/GenBank/DDBJ whole genome shotgun (WGS) entry which is preliminary data.</text>
</comment>
<protein>
    <submittedName>
        <fullName evidence="10">Type VII secretion-associated serine protease</fullName>
    </submittedName>
</protein>
<dbReference type="Proteomes" id="UP000604117">
    <property type="component" value="Unassembled WGS sequence"/>
</dbReference>
<dbReference type="PROSITE" id="PS00136">
    <property type="entry name" value="SUBTILASE_ASP"/>
    <property type="match status" value="1"/>
</dbReference>
<dbReference type="Gene3D" id="3.40.50.200">
    <property type="entry name" value="Peptidase S8/S53 domain"/>
    <property type="match status" value="1"/>
</dbReference>
<dbReference type="InterPro" id="IPR050131">
    <property type="entry name" value="Peptidase_S8_subtilisin-like"/>
</dbReference>
<feature type="active site" description="Charge relay system" evidence="5">
    <location>
        <position position="265"/>
    </location>
</feature>
<evidence type="ECO:0000313" key="10">
    <source>
        <dbReference type="EMBL" id="GIF75656.1"/>
    </source>
</evidence>
<evidence type="ECO:0000256" key="5">
    <source>
        <dbReference type="PROSITE-ProRule" id="PRU01240"/>
    </source>
</evidence>
<proteinExistence type="inferred from homology"/>
<gene>
    <name evidence="10" type="ORF">Asi02nite_51740</name>
</gene>
<feature type="active site" description="Charge relay system" evidence="5">
    <location>
        <position position="67"/>
    </location>
</feature>
<name>A0ABQ4CWJ4_9ACTN</name>
<dbReference type="GO" id="GO:0008233">
    <property type="term" value="F:peptidase activity"/>
    <property type="evidence" value="ECO:0007669"/>
    <property type="project" value="UniProtKB-KW"/>
</dbReference>